<feature type="domain" description="DNA-directed RNA polymerase RpoA/D/Rpb3-type" evidence="7">
    <location>
        <begin position="64"/>
        <end position="387"/>
    </location>
</feature>
<evidence type="ECO:0000256" key="4">
    <source>
        <dbReference type="ARBA" id="ARBA00023163"/>
    </source>
</evidence>
<dbReference type="PROSITE" id="PS00446">
    <property type="entry name" value="RNA_POL_D_30KD"/>
    <property type="match status" value="1"/>
</dbReference>
<dbReference type="GO" id="GO:0005736">
    <property type="term" value="C:RNA polymerase I complex"/>
    <property type="evidence" value="ECO:0007669"/>
    <property type="project" value="TreeGrafter"/>
</dbReference>
<dbReference type="Proteomes" id="UP000799437">
    <property type="component" value="Unassembled WGS sequence"/>
</dbReference>
<comment type="subcellular location">
    <subcellularLocation>
        <location evidence="1">Nucleus</location>
    </subcellularLocation>
</comment>
<dbReference type="GeneID" id="54489631"/>
<dbReference type="InterPro" id="IPR036603">
    <property type="entry name" value="RBP11-like"/>
</dbReference>
<dbReference type="Gene3D" id="2.170.120.12">
    <property type="entry name" value="DNA-directed RNA polymerase, insert domain"/>
    <property type="match status" value="1"/>
</dbReference>
<dbReference type="HAMAP" id="MF_00320">
    <property type="entry name" value="RNApol_arch_Rpo3"/>
    <property type="match status" value="1"/>
</dbReference>
<reference evidence="8" key="1">
    <citation type="journal article" date="2020" name="Stud. Mycol.">
        <title>101 Dothideomycetes genomes: a test case for predicting lifestyles and emergence of pathogens.</title>
        <authorList>
            <person name="Haridas S."/>
            <person name="Albert R."/>
            <person name="Binder M."/>
            <person name="Bloem J."/>
            <person name="Labutti K."/>
            <person name="Salamov A."/>
            <person name="Andreopoulos B."/>
            <person name="Baker S."/>
            <person name="Barry K."/>
            <person name="Bills G."/>
            <person name="Bluhm B."/>
            <person name="Cannon C."/>
            <person name="Castanera R."/>
            <person name="Culley D."/>
            <person name="Daum C."/>
            <person name="Ezra D."/>
            <person name="Gonzalez J."/>
            <person name="Henrissat B."/>
            <person name="Kuo A."/>
            <person name="Liang C."/>
            <person name="Lipzen A."/>
            <person name="Lutzoni F."/>
            <person name="Magnuson J."/>
            <person name="Mondo S."/>
            <person name="Nolan M."/>
            <person name="Ohm R."/>
            <person name="Pangilinan J."/>
            <person name="Park H.-J."/>
            <person name="Ramirez L."/>
            <person name="Alfaro M."/>
            <person name="Sun H."/>
            <person name="Tritt A."/>
            <person name="Yoshinaga Y."/>
            <person name="Zwiers L.-H."/>
            <person name="Turgeon B."/>
            <person name="Goodwin S."/>
            <person name="Spatafora J."/>
            <person name="Crous P."/>
            <person name="Grigoriev I."/>
        </authorList>
    </citation>
    <scope>NUCLEOTIDE SEQUENCE</scope>
    <source>
        <strain evidence="8">CBS 121739</strain>
    </source>
</reference>
<dbReference type="GO" id="GO:0046983">
    <property type="term" value="F:protein dimerization activity"/>
    <property type="evidence" value="ECO:0007669"/>
    <property type="project" value="InterPro"/>
</dbReference>
<dbReference type="InterPro" id="IPR011262">
    <property type="entry name" value="DNA-dir_RNA_pol_insert"/>
</dbReference>
<dbReference type="PANTHER" id="PTHR11800">
    <property type="entry name" value="DNA-DIRECTED RNA POLYMERASE"/>
    <property type="match status" value="1"/>
</dbReference>
<sequence length="394" mass="44547">MSPAVVPSEEAIQKRRIIGIGTETVSNITSTDFPGHWPGEDNSWDVDKFRDKFRVQFHMNEPHNAQFSLIGLDAAVANAFRRILIAEIPVLAIESVFFNNNTSIIQDEVLAHRLGLVPLTGGKEGLNWLRWRKRDENNIPEEPNDFNTIVLVLEAECKWSKDGPALSAQGETDPDKLYVGHNVLANQIVFHPMGQHNRWFGTPETTIRPVNPDILIAKLRPGQKIVLSMHAEKGIGADHAKYSPVCPASYRLLPHIDIQRPIIGKDHAKKFARCFPKGVIGFEAVTHEEASMPDAVWRRTVRDVEPDEKNPYAGHEGEPKAVVVNAMKDTVSRECLRHEEFKDKVKLGRVRDHFIFQVESTGQWDSDELFLESVKLLKAKCLRVKRDLDLLTQS</sequence>
<evidence type="ECO:0000256" key="6">
    <source>
        <dbReference type="ARBA" id="ARBA00025804"/>
    </source>
</evidence>
<gene>
    <name evidence="8" type="ORF">EJ05DRAFT_515038</name>
</gene>
<dbReference type="GO" id="GO:0005666">
    <property type="term" value="C:RNA polymerase III complex"/>
    <property type="evidence" value="ECO:0007669"/>
    <property type="project" value="TreeGrafter"/>
</dbReference>
<dbReference type="GO" id="GO:0006351">
    <property type="term" value="P:DNA-templated transcription"/>
    <property type="evidence" value="ECO:0007669"/>
    <property type="project" value="InterPro"/>
</dbReference>
<evidence type="ECO:0000313" key="8">
    <source>
        <dbReference type="EMBL" id="KAF2753204.1"/>
    </source>
</evidence>
<organism evidence="8 9">
    <name type="scientific">Pseudovirgaria hyperparasitica</name>
    <dbReference type="NCBI Taxonomy" id="470096"/>
    <lineage>
        <taxon>Eukaryota</taxon>
        <taxon>Fungi</taxon>
        <taxon>Dikarya</taxon>
        <taxon>Ascomycota</taxon>
        <taxon>Pezizomycotina</taxon>
        <taxon>Dothideomycetes</taxon>
        <taxon>Dothideomycetes incertae sedis</taxon>
        <taxon>Acrospermales</taxon>
        <taxon>Acrospermaceae</taxon>
        <taxon>Pseudovirgaria</taxon>
    </lineage>
</organism>
<comment type="similarity">
    <text evidence="6">Belongs to the archaeal Rpo3/eukaryotic RPB3 RNA polymerase subunit family.</text>
</comment>
<accession>A0A6A6VTZ2</accession>
<keyword evidence="3 8" id="KW-0240">DNA-directed RNA polymerase</keyword>
<dbReference type="InterPro" id="IPR036643">
    <property type="entry name" value="RNApol_insert_sf"/>
</dbReference>
<dbReference type="GO" id="GO:0003899">
    <property type="term" value="F:DNA-directed RNA polymerase activity"/>
    <property type="evidence" value="ECO:0007669"/>
    <property type="project" value="InterPro"/>
</dbReference>
<evidence type="ECO:0000313" key="9">
    <source>
        <dbReference type="Proteomes" id="UP000799437"/>
    </source>
</evidence>
<evidence type="ECO:0000259" key="7">
    <source>
        <dbReference type="SMART" id="SM00662"/>
    </source>
</evidence>
<dbReference type="InterPro" id="IPR050518">
    <property type="entry name" value="Rpo3/RPB3_RNA_Pol_subunit"/>
</dbReference>
<evidence type="ECO:0000256" key="5">
    <source>
        <dbReference type="ARBA" id="ARBA00023242"/>
    </source>
</evidence>
<dbReference type="InterPro" id="IPR033901">
    <property type="entry name" value="RNAPI/III_AC40"/>
</dbReference>
<dbReference type="SUPFAM" id="SSF56553">
    <property type="entry name" value="Insert subdomain of RNA polymerase alpha subunit"/>
    <property type="match status" value="1"/>
</dbReference>
<evidence type="ECO:0000256" key="3">
    <source>
        <dbReference type="ARBA" id="ARBA00022478"/>
    </source>
</evidence>
<evidence type="ECO:0000256" key="1">
    <source>
        <dbReference type="ARBA" id="ARBA00004123"/>
    </source>
</evidence>
<dbReference type="PANTHER" id="PTHR11800:SF13">
    <property type="entry name" value="DNA-DIRECTED RNA POLYMERASES I AND III SUBUNIT RPAC1"/>
    <property type="match status" value="1"/>
</dbReference>
<dbReference type="CDD" id="cd07032">
    <property type="entry name" value="RNAP_I_II_AC40"/>
    <property type="match status" value="1"/>
</dbReference>
<dbReference type="SMART" id="SM00662">
    <property type="entry name" value="RPOLD"/>
    <property type="match status" value="1"/>
</dbReference>
<dbReference type="Pfam" id="PF01193">
    <property type="entry name" value="RNA_pol_L"/>
    <property type="match status" value="1"/>
</dbReference>
<keyword evidence="5" id="KW-0539">Nucleus</keyword>
<dbReference type="AlphaFoldDB" id="A0A6A6VTZ2"/>
<dbReference type="FunFam" id="2.170.120.12:FF:000003">
    <property type="entry name" value="Dna-directed rna polymerases i and iii subunit"/>
    <property type="match status" value="1"/>
</dbReference>
<protein>
    <recommendedName>
        <fullName evidence="2">DNA-directed RNA polymerases I and III subunit RPAC1</fullName>
    </recommendedName>
</protein>
<keyword evidence="9" id="KW-1185">Reference proteome</keyword>
<dbReference type="SUPFAM" id="SSF55257">
    <property type="entry name" value="RBP11-like subunits of RNA polymerase"/>
    <property type="match status" value="1"/>
</dbReference>
<dbReference type="GO" id="GO:0055029">
    <property type="term" value="C:nuclear DNA-directed RNA polymerase complex"/>
    <property type="evidence" value="ECO:0007669"/>
    <property type="project" value="UniProtKB-ARBA"/>
</dbReference>
<dbReference type="InterPro" id="IPR001514">
    <property type="entry name" value="DNA-dir_RNA_pol_30-40kDasu_CS"/>
</dbReference>
<evidence type="ECO:0000256" key="2">
    <source>
        <dbReference type="ARBA" id="ARBA00022083"/>
    </source>
</evidence>
<dbReference type="OrthoDB" id="270173at2759"/>
<dbReference type="Pfam" id="PF01000">
    <property type="entry name" value="RNA_pol_A_bac"/>
    <property type="match status" value="1"/>
</dbReference>
<dbReference type="RefSeq" id="XP_033595655.1">
    <property type="nucleotide sequence ID" value="XM_033748577.1"/>
</dbReference>
<keyword evidence="4" id="KW-0804">Transcription</keyword>
<dbReference type="Gene3D" id="3.30.1360.10">
    <property type="entry name" value="RNA polymerase, RBP11-like subunit"/>
    <property type="match status" value="1"/>
</dbReference>
<dbReference type="EMBL" id="ML996585">
    <property type="protein sequence ID" value="KAF2753204.1"/>
    <property type="molecule type" value="Genomic_DNA"/>
</dbReference>
<proteinExistence type="inferred from homology"/>
<name>A0A6A6VTZ2_9PEZI</name>
<dbReference type="InterPro" id="IPR011263">
    <property type="entry name" value="DNA-dir_RNA_pol_RpoA/D/Rpb3"/>
</dbReference>
<dbReference type="GO" id="GO:0003677">
    <property type="term" value="F:DNA binding"/>
    <property type="evidence" value="ECO:0007669"/>
    <property type="project" value="InterPro"/>
</dbReference>
<dbReference type="InterPro" id="IPR022842">
    <property type="entry name" value="RNAP_Rpo3/Rpb3/RPAC1"/>
</dbReference>